<reference evidence="5 6" key="1">
    <citation type="submission" date="2019-12" db="EMBL/GenBank/DDBJ databases">
        <title>The whole genome sequencing of a strain isolated from a Mars analog, Dalangtan Playa.</title>
        <authorList>
            <person name="Huang T."/>
        </authorList>
    </citation>
    <scope>NUCLEOTIDE SEQUENCE [LARGE SCALE GENOMIC DNA]</scope>
    <source>
        <strain evidence="5 6">DP4-553-S</strain>
    </source>
</reference>
<gene>
    <name evidence="5" type="ORF">ERJ70_04485</name>
</gene>
<evidence type="ECO:0000313" key="5">
    <source>
        <dbReference type="EMBL" id="QTM98618.1"/>
    </source>
</evidence>
<dbReference type="InterPro" id="IPR052362">
    <property type="entry name" value="HTH-GbsR_regulator"/>
</dbReference>
<dbReference type="EMBL" id="CP046956">
    <property type="protein sequence ID" value="QTM98618.1"/>
    <property type="molecule type" value="Genomic_DNA"/>
</dbReference>
<evidence type="ECO:0000256" key="2">
    <source>
        <dbReference type="ARBA" id="ARBA00023125"/>
    </source>
</evidence>
<dbReference type="InterPro" id="IPR026282">
    <property type="entry name" value="MJ1563"/>
</dbReference>
<proteinExistence type="inferred from homology"/>
<accession>A0ABX7VQ40</accession>
<evidence type="ECO:0000256" key="4">
    <source>
        <dbReference type="PIRNR" id="PIRNR006707"/>
    </source>
</evidence>
<dbReference type="InterPro" id="IPR011991">
    <property type="entry name" value="ArsR-like_HTH"/>
</dbReference>
<keyword evidence="1 4" id="KW-0805">Transcription regulation</keyword>
<dbReference type="Proteomes" id="UP000665043">
    <property type="component" value="Chromosome"/>
</dbReference>
<protein>
    <recommendedName>
        <fullName evidence="4">HTH-type transcriptional regulator</fullName>
    </recommendedName>
</protein>
<organism evidence="5 6">
    <name type="scientific">Sediminibacillus dalangtanensis</name>
    <dbReference type="NCBI Taxonomy" id="2729421"/>
    <lineage>
        <taxon>Bacteria</taxon>
        <taxon>Bacillati</taxon>
        <taxon>Bacillota</taxon>
        <taxon>Bacilli</taxon>
        <taxon>Bacillales</taxon>
        <taxon>Bacillaceae</taxon>
        <taxon>Sediminibacillus</taxon>
    </lineage>
</organism>
<dbReference type="Gene3D" id="1.10.10.10">
    <property type="entry name" value="Winged helix-like DNA-binding domain superfamily/Winged helix DNA-binding domain"/>
    <property type="match status" value="1"/>
</dbReference>
<evidence type="ECO:0000256" key="3">
    <source>
        <dbReference type="ARBA" id="ARBA00023163"/>
    </source>
</evidence>
<dbReference type="PIRSF" id="PIRSF006707">
    <property type="entry name" value="MJ1563"/>
    <property type="match status" value="1"/>
</dbReference>
<keyword evidence="3 4" id="KW-0804">Transcription</keyword>
<keyword evidence="2 4" id="KW-0238">DNA-binding</keyword>
<evidence type="ECO:0000256" key="1">
    <source>
        <dbReference type="ARBA" id="ARBA00023015"/>
    </source>
</evidence>
<dbReference type="CDD" id="cd00090">
    <property type="entry name" value="HTH_ARSR"/>
    <property type="match status" value="1"/>
</dbReference>
<keyword evidence="6" id="KW-1185">Reference proteome</keyword>
<dbReference type="SUPFAM" id="SSF46785">
    <property type="entry name" value="Winged helix' DNA-binding domain"/>
    <property type="match status" value="1"/>
</dbReference>
<dbReference type="InterPro" id="IPR036390">
    <property type="entry name" value="WH_DNA-bd_sf"/>
</dbReference>
<sequence>MSDYNLEDINELITTEFAKTIEMFGLTPSEARLFAILYLIGVPMTLDEMSEALGKSKTSMSTGIRTLLELNLVERVWKKGERKDFYRADENLYRKFMSAFIHKWVDAASRQKQSLEQIETLLVQDADNFSFSADSKEFDELNDRLKDMITFHQLLEEAFLRIKPTASTLIDQKLNH</sequence>
<dbReference type="RefSeq" id="WP_209367468.1">
    <property type="nucleotide sequence ID" value="NZ_CP046956.1"/>
</dbReference>
<evidence type="ECO:0000313" key="6">
    <source>
        <dbReference type="Proteomes" id="UP000665043"/>
    </source>
</evidence>
<dbReference type="PANTHER" id="PTHR38465:SF1">
    <property type="entry name" value="HTH-TYPE TRANSCRIPTIONAL REGULATOR MJ1563-RELATED"/>
    <property type="match status" value="1"/>
</dbReference>
<name>A0ABX7VQ40_9BACI</name>
<dbReference type="PANTHER" id="PTHR38465">
    <property type="entry name" value="HTH-TYPE TRANSCRIPTIONAL REGULATOR MJ1563-RELATED"/>
    <property type="match status" value="1"/>
</dbReference>
<comment type="similarity">
    <text evidence="4">Belongs to the GbsR family.</text>
</comment>
<dbReference type="InterPro" id="IPR036388">
    <property type="entry name" value="WH-like_DNA-bd_sf"/>
</dbReference>